<accession>A0A543FEK5</accession>
<keyword evidence="3 5" id="KW-0067">ATP-binding</keyword>
<protein>
    <submittedName>
        <fullName evidence="5">Putative ABC transport system ATP-binding protein</fullName>
    </submittedName>
</protein>
<comment type="caution">
    <text evidence="5">The sequence shown here is derived from an EMBL/GenBank/DDBJ whole genome shotgun (WGS) entry which is preliminary data.</text>
</comment>
<keyword evidence="1" id="KW-0813">Transport</keyword>
<evidence type="ECO:0000256" key="3">
    <source>
        <dbReference type="ARBA" id="ARBA00022840"/>
    </source>
</evidence>
<dbReference type="Proteomes" id="UP000316331">
    <property type="component" value="Unassembled WGS sequence"/>
</dbReference>
<dbReference type="PANTHER" id="PTHR24220:SF86">
    <property type="entry name" value="ABC TRANSPORTER ABCH.1"/>
    <property type="match status" value="1"/>
</dbReference>
<evidence type="ECO:0000256" key="1">
    <source>
        <dbReference type="ARBA" id="ARBA00022448"/>
    </source>
</evidence>
<dbReference type="InterPro" id="IPR017911">
    <property type="entry name" value="MacB-like_ATP-bd"/>
</dbReference>
<dbReference type="FunFam" id="3.40.50.300:FF:000032">
    <property type="entry name" value="Export ABC transporter ATP-binding protein"/>
    <property type="match status" value="1"/>
</dbReference>
<dbReference type="GO" id="GO:0016887">
    <property type="term" value="F:ATP hydrolysis activity"/>
    <property type="evidence" value="ECO:0007669"/>
    <property type="project" value="InterPro"/>
</dbReference>
<dbReference type="InterPro" id="IPR027417">
    <property type="entry name" value="P-loop_NTPase"/>
</dbReference>
<dbReference type="GO" id="GO:0098796">
    <property type="term" value="C:membrane protein complex"/>
    <property type="evidence" value="ECO:0007669"/>
    <property type="project" value="UniProtKB-ARBA"/>
</dbReference>
<reference evidence="5 6" key="1">
    <citation type="submission" date="2019-06" db="EMBL/GenBank/DDBJ databases">
        <title>Sequencing the genomes of 1000 actinobacteria strains.</title>
        <authorList>
            <person name="Klenk H.-P."/>
        </authorList>
    </citation>
    <scope>NUCLEOTIDE SEQUENCE [LARGE SCALE GENOMIC DNA]</scope>
    <source>
        <strain evidence="5 6">DSM 103495</strain>
    </source>
</reference>
<dbReference type="InterPro" id="IPR003593">
    <property type="entry name" value="AAA+_ATPase"/>
</dbReference>
<evidence type="ECO:0000313" key="6">
    <source>
        <dbReference type="Proteomes" id="UP000316331"/>
    </source>
</evidence>
<sequence length="237" mass="25646">MTAVDAPLLELRSVSKSYVRGTQEVPALVDVTLTVTVGETVVLEAPSGSGKTTLLNVVGALDRPSSGAVLFRGENIERFDDRRQALFRRRSIGFVFQSFNLVPTLSAAENVAVPQLLDGRSYKDAKRDAVRLLERVGLGARAEHRPAELSGGQIQRVAVARALSMNPPLLIADEPTGNLDSQSGRDIVRLLGEITEDGDGRAVLMATHDPRAAEAATRRIALLDGRIRSDQSDRELR</sequence>
<feature type="domain" description="ABC transporter" evidence="4">
    <location>
        <begin position="9"/>
        <end position="237"/>
    </location>
</feature>
<dbReference type="PROSITE" id="PS50893">
    <property type="entry name" value="ABC_TRANSPORTER_2"/>
    <property type="match status" value="1"/>
</dbReference>
<name>A0A543FEK5_9NOCA</name>
<dbReference type="InterPro" id="IPR003439">
    <property type="entry name" value="ABC_transporter-like_ATP-bd"/>
</dbReference>
<evidence type="ECO:0000259" key="4">
    <source>
        <dbReference type="PROSITE" id="PS50893"/>
    </source>
</evidence>
<dbReference type="PANTHER" id="PTHR24220">
    <property type="entry name" value="IMPORT ATP-BINDING PROTEIN"/>
    <property type="match status" value="1"/>
</dbReference>
<dbReference type="Gene3D" id="3.40.50.300">
    <property type="entry name" value="P-loop containing nucleotide triphosphate hydrolases"/>
    <property type="match status" value="1"/>
</dbReference>
<dbReference type="SMART" id="SM00382">
    <property type="entry name" value="AAA"/>
    <property type="match status" value="1"/>
</dbReference>
<dbReference type="GO" id="GO:0022857">
    <property type="term" value="F:transmembrane transporter activity"/>
    <property type="evidence" value="ECO:0007669"/>
    <property type="project" value="TreeGrafter"/>
</dbReference>
<gene>
    <name evidence="5" type="ORF">FB390_3870</name>
</gene>
<organism evidence="5 6">
    <name type="scientific">Nocardia bhagyanarayanae</name>
    <dbReference type="NCBI Taxonomy" id="1215925"/>
    <lineage>
        <taxon>Bacteria</taxon>
        <taxon>Bacillati</taxon>
        <taxon>Actinomycetota</taxon>
        <taxon>Actinomycetes</taxon>
        <taxon>Mycobacteriales</taxon>
        <taxon>Nocardiaceae</taxon>
        <taxon>Nocardia</taxon>
    </lineage>
</organism>
<dbReference type="EMBL" id="VFPG01000001">
    <property type="protein sequence ID" value="TQM32192.1"/>
    <property type="molecule type" value="Genomic_DNA"/>
</dbReference>
<proteinExistence type="predicted"/>
<dbReference type="InterPro" id="IPR015854">
    <property type="entry name" value="ABC_transpr_LolD-like"/>
</dbReference>
<dbReference type="AlphaFoldDB" id="A0A543FEK5"/>
<evidence type="ECO:0000256" key="2">
    <source>
        <dbReference type="ARBA" id="ARBA00022741"/>
    </source>
</evidence>
<keyword evidence="6" id="KW-1185">Reference proteome</keyword>
<dbReference type="SUPFAM" id="SSF52540">
    <property type="entry name" value="P-loop containing nucleoside triphosphate hydrolases"/>
    <property type="match status" value="1"/>
</dbReference>
<dbReference type="GO" id="GO:0005524">
    <property type="term" value="F:ATP binding"/>
    <property type="evidence" value="ECO:0007669"/>
    <property type="project" value="UniProtKB-KW"/>
</dbReference>
<keyword evidence="2" id="KW-0547">Nucleotide-binding</keyword>
<evidence type="ECO:0000313" key="5">
    <source>
        <dbReference type="EMBL" id="TQM32192.1"/>
    </source>
</evidence>
<dbReference type="InterPro" id="IPR017871">
    <property type="entry name" value="ABC_transporter-like_CS"/>
</dbReference>
<dbReference type="CDD" id="cd03255">
    <property type="entry name" value="ABC_MJ0796_LolCDE_FtsE"/>
    <property type="match status" value="1"/>
</dbReference>
<dbReference type="Pfam" id="PF00005">
    <property type="entry name" value="ABC_tran"/>
    <property type="match status" value="1"/>
</dbReference>
<dbReference type="GO" id="GO:0005886">
    <property type="term" value="C:plasma membrane"/>
    <property type="evidence" value="ECO:0007669"/>
    <property type="project" value="TreeGrafter"/>
</dbReference>
<dbReference type="PROSITE" id="PS00211">
    <property type="entry name" value="ABC_TRANSPORTER_1"/>
    <property type="match status" value="1"/>
</dbReference>